<reference evidence="17 18" key="1">
    <citation type="submission" date="2014-05" db="EMBL/GenBank/DDBJ databases">
        <title>Draft Genome Sequence of Nitratireductor basaltis Strain UMTGB225, A Marine Bacterium Isolated from Green Barrel Tunicate.</title>
        <authorList>
            <person name="Gan H.Y."/>
        </authorList>
    </citation>
    <scope>NUCLEOTIDE SEQUENCE [LARGE SCALE GENOMIC DNA]</scope>
    <source>
        <strain evidence="17 18">UMTGB225</strain>
    </source>
</reference>
<dbReference type="OrthoDB" id="9810730at2"/>
<dbReference type="SUPFAM" id="SSF47384">
    <property type="entry name" value="Homodimeric domain of signal transducing histidine kinase"/>
    <property type="match status" value="1"/>
</dbReference>
<keyword evidence="6 17" id="KW-0418">Kinase</keyword>
<evidence type="ECO:0000313" key="17">
    <source>
        <dbReference type="EMBL" id="KFB11358.1"/>
    </source>
</evidence>
<dbReference type="PATRIC" id="fig|472175.3.peg.2397"/>
<dbReference type="CDD" id="cd17546">
    <property type="entry name" value="REC_hyHK_CKI1_RcsC-like"/>
    <property type="match status" value="1"/>
</dbReference>
<keyword evidence="4" id="KW-0808">Transferase</keyword>
<evidence type="ECO:0000256" key="8">
    <source>
        <dbReference type="ARBA" id="ARBA00023012"/>
    </source>
</evidence>
<dbReference type="Gene3D" id="3.40.50.2300">
    <property type="match status" value="2"/>
</dbReference>
<keyword evidence="14" id="KW-1133">Transmembrane helix</keyword>
<dbReference type="PROSITE" id="PS50109">
    <property type="entry name" value="HIS_KIN"/>
    <property type="match status" value="1"/>
</dbReference>
<dbReference type="PROSITE" id="PS50110">
    <property type="entry name" value="RESPONSE_REGULATORY"/>
    <property type="match status" value="2"/>
</dbReference>
<proteinExistence type="predicted"/>
<evidence type="ECO:0000259" key="15">
    <source>
        <dbReference type="PROSITE" id="PS50109"/>
    </source>
</evidence>
<dbReference type="PRINTS" id="PR00344">
    <property type="entry name" value="BCTRLSENSOR"/>
</dbReference>
<evidence type="ECO:0000256" key="10">
    <source>
        <dbReference type="ARBA" id="ARBA00068150"/>
    </source>
</evidence>
<dbReference type="GO" id="GO:0005524">
    <property type="term" value="F:ATP binding"/>
    <property type="evidence" value="ECO:0007669"/>
    <property type="project" value="UniProtKB-KW"/>
</dbReference>
<dbReference type="PANTHER" id="PTHR45339:SF1">
    <property type="entry name" value="HYBRID SIGNAL TRANSDUCTION HISTIDINE KINASE J"/>
    <property type="match status" value="1"/>
</dbReference>
<feature type="domain" description="Histidine kinase" evidence="15">
    <location>
        <begin position="267"/>
        <end position="483"/>
    </location>
</feature>
<evidence type="ECO:0000256" key="14">
    <source>
        <dbReference type="SAM" id="Phobius"/>
    </source>
</evidence>
<dbReference type="Gene3D" id="3.30.565.10">
    <property type="entry name" value="Histidine kinase-like ATPase, C-terminal domain"/>
    <property type="match status" value="1"/>
</dbReference>
<protein>
    <recommendedName>
        <fullName evidence="10">Sensory/regulatory protein RpfC</fullName>
        <ecNumber evidence="2">2.7.13.3</ecNumber>
    </recommendedName>
</protein>
<dbReference type="InterPro" id="IPR005467">
    <property type="entry name" value="His_kinase_dom"/>
</dbReference>
<dbReference type="Pfam" id="PF00072">
    <property type="entry name" value="Response_reg"/>
    <property type="match status" value="2"/>
</dbReference>
<feature type="compositionally biased region" description="Basic and acidic residues" evidence="13">
    <location>
        <begin position="647"/>
        <end position="656"/>
    </location>
</feature>
<evidence type="ECO:0000256" key="13">
    <source>
        <dbReference type="SAM" id="MobiDB-lite"/>
    </source>
</evidence>
<accession>A0A084UEH2</accession>
<keyword evidence="18" id="KW-1185">Reference proteome</keyword>
<evidence type="ECO:0000256" key="11">
    <source>
        <dbReference type="PROSITE-ProRule" id="PRU00169"/>
    </source>
</evidence>
<dbReference type="CDD" id="cd00082">
    <property type="entry name" value="HisKA"/>
    <property type="match status" value="1"/>
</dbReference>
<dbReference type="FunFam" id="1.10.287.130:FF:000002">
    <property type="entry name" value="Two-component osmosensing histidine kinase"/>
    <property type="match status" value="1"/>
</dbReference>
<evidence type="ECO:0000256" key="12">
    <source>
        <dbReference type="SAM" id="Coils"/>
    </source>
</evidence>
<keyword evidence="5" id="KW-0547">Nucleotide-binding</keyword>
<organism evidence="17 18">
    <name type="scientific">Nitratireductor basaltis</name>
    <dbReference type="NCBI Taxonomy" id="472175"/>
    <lineage>
        <taxon>Bacteria</taxon>
        <taxon>Pseudomonadati</taxon>
        <taxon>Pseudomonadota</taxon>
        <taxon>Alphaproteobacteria</taxon>
        <taxon>Hyphomicrobiales</taxon>
        <taxon>Phyllobacteriaceae</taxon>
        <taxon>Nitratireductor</taxon>
    </lineage>
</organism>
<evidence type="ECO:0000259" key="16">
    <source>
        <dbReference type="PROSITE" id="PS50110"/>
    </source>
</evidence>
<dbReference type="Gene3D" id="1.10.287.130">
    <property type="match status" value="1"/>
</dbReference>
<dbReference type="InterPro" id="IPR003594">
    <property type="entry name" value="HATPase_dom"/>
</dbReference>
<dbReference type="FunFam" id="3.30.565.10:FF:000010">
    <property type="entry name" value="Sensor histidine kinase RcsC"/>
    <property type="match status" value="1"/>
</dbReference>
<feature type="region of interest" description="Disordered" evidence="13">
    <location>
        <begin position="645"/>
        <end position="679"/>
    </location>
</feature>
<evidence type="ECO:0000256" key="7">
    <source>
        <dbReference type="ARBA" id="ARBA00022840"/>
    </source>
</evidence>
<dbReference type="SUPFAM" id="SSF55874">
    <property type="entry name" value="ATPase domain of HSP90 chaperone/DNA topoisomerase II/histidine kinase"/>
    <property type="match status" value="1"/>
</dbReference>
<evidence type="ECO:0000256" key="9">
    <source>
        <dbReference type="ARBA" id="ARBA00064003"/>
    </source>
</evidence>
<dbReference type="EC" id="2.7.13.3" evidence="2"/>
<comment type="caution">
    <text evidence="17">The sequence shown here is derived from an EMBL/GenBank/DDBJ whole genome shotgun (WGS) entry which is preliminary data.</text>
</comment>
<dbReference type="SMART" id="SM00388">
    <property type="entry name" value="HisKA"/>
    <property type="match status" value="1"/>
</dbReference>
<gene>
    <name evidence="17" type="ORF">EL18_02406</name>
</gene>
<dbReference type="PANTHER" id="PTHR45339">
    <property type="entry name" value="HYBRID SIGNAL TRANSDUCTION HISTIDINE KINASE J"/>
    <property type="match status" value="1"/>
</dbReference>
<dbReference type="InterPro" id="IPR004358">
    <property type="entry name" value="Sig_transdc_His_kin-like_C"/>
</dbReference>
<evidence type="ECO:0000256" key="3">
    <source>
        <dbReference type="ARBA" id="ARBA00022553"/>
    </source>
</evidence>
<evidence type="ECO:0000256" key="5">
    <source>
        <dbReference type="ARBA" id="ARBA00022741"/>
    </source>
</evidence>
<dbReference type="InterPro" id="IPR003661">
    <property type="entry name" value="HisK_dim/P_dom"/>
</dbReference>
<dbReference type="RefSeq" id="WP_051914075.1">
    <property type="nucleotide sequence ID" value="NZ_JMQM01000001.1"/>
</dbReference>
<keyword evidence="14" id="KW-0812">Transmembrane</keyword>
<evidence type="ECO:0000256" key="4">
    <source>
        <dbReference type="ARBA" id="ARBA00022679"/>
    </source>
</evidence>
<evidence type="ECO:0000313" key="18">
    <source>
        <dbReference type="Proteomes" id="UP000053675"/>
    </source>
</evidence>
<keyword evidence="3 11" id="KW-0597">Phosphoprotein</keyword>
<dbReference type="Proteomes" id="UP000053675">
    <property type="component" value="Unassembled WGS sequence"/>
</dbReference>
<dbReference type="STRING" id="472175.EL18_02406"/>
<dbReference type="SMART" id="SM00448">
    <property type="entry name" value="REC"/>
    <property type="match status" value="2"/>
</dbReference>
<feature type="domain" description="Response regulatory" evidence="16">
    <location>
        <begin position="683"/>
        <end position="802"/>
    </location>
</feature>
<feature type="transmembrane region" description="Helical" evidence="14">
    <location>
        <begin position="44"/>
        <end position="65"/>
    </location>
</feature>
<feature type="transmembrane region" description="Helical" evidence="14">
    <location>
        <begin position="212"/>
        <end position="234"/>
    </location>
</feature>
<comment type="catalytic activity">
    <reaction evidence="1">
        <text>ATP + protein L-histidine = ADP + protein N-phospho-L-histidine.</text>
        <dbReference type="EC" id="2.7.13.3"/>
    </reaction>
</comment>
<evidence type="ECO:0000256" key="6">
    <source>
        <dbReference type="ARBA" id="ARBA00022777"/>
    </source>
</evidence>
<name>A0A084UEH2_9HYPH</name>
<dbReference type="InterPro" id="IPR036097">
    <property type="entry name" value="HisK_dim/P_sf"/>
</dbReference>
<keyword evidence="7" id="KW-0067">ATP-binding</keyword>
<feature type="modified residue" description="4-aspartylphosphate" evidence="11">
    <location>
        <position position="555"/>
    </location>
</feature>
<dbReference type="AlphaFoldDB" id="A0A084UEH2"/>
<evidence type="ECO:0000256" key="2">
    <source>
        <dbReference type="ARBA" id="ARBA00012438"/>
    </source>
</evidence>
<dbReference type="InterPro" id="IPR011006">
    <property type="entry name" value="CheY-like_superfamily"/>
</dbReference>
<feature type="domain" description="Response regulatory" evidence="16">
    <location>
        <begin position="501"/>
        <end position="622"/>
    </location>
</feature>
<dbReference type="GO" id="GO:0000155">
    <property type="term" value="F:phosphorelay sensor kinase activity"/>
    <property type="evidence" value="ECO:0007669"/>
    <property type="project" value="InterPro"/>
</dbReference>
<dbReference type="InterPro" id="IPR001789">
    <property type="entry name" value="Sig_transdc_resp-reg_receiver"/>
</dbReference>
<sequence length="811" mass="88822">MLSQLATRLGLKSRFAPAKRRAGLAAADPSLTISRAVRGLRRRYIMVMAALIVPGMLFVISAHMVNQRYAQATEIAMVTAKAEDVVKRINRTALEMSSDRSSEYVWIKTALNVQADELEETCMRLEALWAELDLQMREKMTVVTPYGPKAPADVLAEFHGKVVEATQTKVSEWPGVGRRLDGDVTYLVAPALSQLSAKLLSFNKRLADQVKIAINILGLVLAGFAAAILFLLFLPMERSIRHALARLKAALEDAKAADRAKSEFLANMSHEIRTPMNGVLGMAELMANTELDARQRTYNDVVLKSGHALLTIINDILDYSKIDAGHAQLEPVPFNLAEAVEDVATLLSSRASEKDLELIVDIAPDQPHWVVGDAGRIRQILTNLAGNAVKFTERGHVLIELIREDNETLFRVTDTGIGIPEEKLASVFEKFSQVDGSSTRRHEGTGLGLAIASRLVEMMGGAIKAESELGKGSTFSFRIPLTAHEGEEQADPALSKVEGARILIVDDNEINRRILTDQTRGWGFESCAVEDGAMAHAFMQQAKMRGVTVDLVLLDYQMPQMSGLEVLRAMGAEGWLGDTAVLLLTSVDDTRTTRELRAAGANSILTKPTRSSLLRETICEVISEHRSGKPLRQPSAPVIAEAPLETAESHAEEPQTRLEAPAPVALHPSTPQRSDASTRDGTRILVAEDNEVNQLVFRQILSGFGQEFSLAENGREALEIWKRDRPALIIMDVSMPDMNGLEATHAIRKIEEAEGLDRTPIIGVTAHALKGDREKCMDAGMDDYLTKPVSPGRLESKILEWLPRSAKAATA</sequence>
<dbReference type="Pfam" id="PF02518">
    <property type="entry name" value="HATPase_c"/>
    <property type="match status" value="1"/>
</dbReference>
<dbReference type="SUPFAM" id="SSF52172">
    <property type="entry name" value="CheY-like"/>
    <property type="match status" value="2"/>
</dbReference>
<keyword evidence="8" id="KW-0902">Two-component regulatory system</keyword>
<dbReference type="EMBL" id="JMQM01000001">
    <property type="protein sequence ID" value="KFB11358.1"/>
    <property type="molecule type" value="Genomic_DNA"/>
</dbReference>
<dbReference type="eggNOG" id="COG5002">
    <property type="taxonomic scope" value="Bacteria"/>
</dbReference>
<feature type="coiled-coil region" evidence="12">
    <location>
        <begin position="108"/>
        <end position="135"/>
    </location>
</feature>
<keyword evidence="14" id="KW-0472">Membrane</keyword>
<feature type="modified residue" description="4-aspartylphosphate" evidence="11">
    <location>
        <position position="732"/>
    </location>
</feature>
<dbReference type="Pfam" id="PF00512">
    <property type="entry name" value="HisKA"/>
    <property type="match status" value="1"/>
</dbReference>
<dbReference type="InterPro" id="IPR036890">
    <property type="entry name" value="HATPase_C_sf"/>
</dbReference>
<dbReference type="SMART" id="SM00387">
    <property type="entry name" value="HATPase_c"/>
    <property type="match status" value="1"/>
</dbReference>
<comment type="subunit">
    <text evidence="9">At low DSF concentrations, interacts with RpfF.</text>
</comment>
<keyword evidence="12" id="KW-0175">Coiled coil</keyword>
<evidence type="ECO:0000256" key="1">
    <source>
        <dbReference type="ARBA" id="ARBA00000085"/>
    </source>
</evidence>
<dbReference type="CDD" id="cd16922">
    <property type="entry name" value="HATPase_EvgS-ArcB-TorS-like"/>
    <property type="match status" value="1"/>
</dbReference>